<keyword evidence="3 9" id="KW-0963">Cytoplasm</keyword>
<dbReference type="InterPro" id="IPR036631">
    <property type="entry name" value="MGMT_N_sf"/>
</dbReference>
<dbReference type="RefSeq" id="WP_089765665.1">
    <property type="nucleotide sequence ID" value="NZ_BKAT01000061.1"/>
</dbReference>
<dbReference type="Gene3D" id="3.30.160.70">
    <property type="entry name" value="Methylated DNA-protein cysteine methyltransferase domain"/>
    <property type="match status" value="1"/>
</dbReference>
<dbReference type="PROSITE" id="PS00374">
    <property type="entry name" value="MGMT"/>
    <property type="match status" value="1"/>
</dbReference>
<dbReference type="PANTHER" id="PTHR10815:SF13">
    <property type="entry name" value="METHYLATED-DNA--PROTEIN-CYSTEINE METHYLTRANSFERASE"/>
    <property type="match status" value="1"/>
</dbReference>
<dbReference type="PANTHER" id="PTHR10815">
    <property type="entry name" value="METHYLATED-DNA--PROTEIN-CYSTEINE METHYLTRANSFERASE"/>
    <property type="match status" value="1"/>
</dbReference>
<name>A0A1H4GGA0_9BACT</name>
<dbReference type="FunFam" id="1.10.10.10:FF:000214">
    <property type="entry name" value="Methylated-DNA--protein-cysteine methyltransferase"/>
    <property type="match status" value="1"/>
</dbReference>
<evidence type="ECO:0000313" key="12">
    <source>
        <dbReference type="EMBL" id="SEB07908.1"/>
    </source>
</evidence>
<evidence type="ECO:0000313" key="13">
    <source>
        <dbReference type="Proteomes" id="UP000199656"/>
    </source>
</evidence>
<dbReference type="InterPro" id="IPR023546">
    <property type="entry name" value="MGMT"/>
</dbReference>
<evidence type="ECO:0000259" key="10">
    <source>
        <dbReference type="Pfam" id="PF01035"/>
    </source>
</evidence>
<evidence type="ECO:0000256" key="5">
    <source>
        <dbReference type="ARBA" id="ARBA00022679"/>
    </source>
</evidence>
<comment type="similarity">
    <text evidence="2 9">Belongs to the MGMT family.</text>
</comment>
<keyword evidence="13" id="KW-1185">Reference proteome</keyword>
<dbReference type="SUPFAM" id="SSF46767">
    <property type="entry name" value="Methylated DNA-protein cysteine methyltransferase, C-terminal domain"/>
    <property type="match status" value="1"/>
</dbReference>
<dbReference type="InterPro" id="IPR001497">
    <property type="entry name" value="MethylDNA_cys_MeTrfase_AS"/>
</dbReference>
<dbReference type="Pfam" id="PF01035">
    <property type="entry name" value="DNA_binding_1"/>
    <property type="match status" value="1"/>
</dbReference>
<dbReference type="STRING" id="408074.SAMN05660909_05239"/>
<sequence>MEEEIYHLRIDSPVGALKITGTSSFINAVSFTDEAPEDFPQPPVLLLDCAQQLYEYFSGTRKTFELPLYQEGTDFQQQVWKQLQEIPFGQTISYQQLAKRVNNPKSVRAVGNTNGKNRLAIIVPCHRVIGSNGTLTGYAGGIWRKRWLIEHERADLFTGLM</sequence>
<dbReference type="InterPro" id="IPR008332">
    <property type="entry name" value="MethylG_MeTrfase_N"/>
</dbReference>
<comment type="subcellular location">
    <subcellularLocation>
        <location evidence="9">Cytoplasm</location>
    </subcellularLocation>
</comment>
<dbReference type="GO" id="GO:0005737">
    <property type="term" value="C:cytoplasm"/>
    <property type="evidence" value="ECO:0007669"/>
    <property type="project" value="UniProtKB-SubCell"/>
</dbReference>
<evidence type="ECO:0000256" key="8">
    <source>
        <dbReference type="ARBA" id="ARBA00049348"/>
    </source>
</evidence>
<feature type="domain" description="Methylguanine DNA methyltransferase ribonuclease-like" evidence="11">
    <location>
        <begin position="6"/>
        <end position="68"/>
    </location>
</feature>
<dbReference type="InterPro" id="IPR014048">
    <property type="entry name" value="MethylDNA_cys_MeTrfase_DNA-bd"/>
</dbReference>
<dbReference type="CDD" id="cd06445">
    <property type="entry name" value="ATase"/>
    <property type="match status" value="1"/>
</dbReference>
<dbReference type="HAMAP" id="MF_00772">
    <property type="entry name" value="OGT"/>
    <property type="match status" value="1"/>
</dbReference>
<evidence type="ECO:0000256" key="7">
    <source>
        <dbReference type="ARBA" id="ARBA00023204"/>
    </source>
</evidence>
<keyword evidence="7 9" id="KW-0234">DNA repair</keyword>
<accession>A0A1H4GGA0</accession>
<keyword evidence="6 9" id="KW-0227">DNA damage</keyword>
<dbReference type="GO" id="GO:0003908">
    <property type="term" value="F:methylated-DNA-[protein]-cysteine S-methyltransferase activity"/>
    <property type="evidence" value="ECO:0007669"/>
    <property type="project" value="UniProtKB-UniRule"/>
</dbReference>
<dbReference type="EC" id="2.1.1.63" evidence="9"/>
<dbReference type="AlphaFoldDB" id="A0A1H4GGA0"/>
<evidence type="ECO:0000256" key="4">
    <source>
        <dbReference type="ARBA" id="ARBA00022603"/>
    </source>
</evidence>
<evidence type="ECO:0000256" key="1">
    <source>
        <dbReference type="ARBA" id="ARBA00001286"/>
    </source>
</evidence>
<comment type="miscellaneous">
    <text evidence="9">This enzyme catalyzes only one turnover and therefore is not strictly catalytic. According to one definition, an enzyme is a biocatalyst that acts repeatedly and over many reaction cycles.</text>
</comment>
<dbReference type="GO" id="GO:0006307">
    <property type="term" value="P:DNA alkylation repair"/>
    <property type="evidence" value="ECO:0007669"/>
    <property type="project" value="UniProtKB-UniRule"/>
</dbReference>
<comment type="catalytic activity">
    <reaction evidence="1 9">
        <text>a 4-O-methyl-thymidine in DNA + L-cysteinyl-[protein] = a thymidine in DNA + S-methyl-L-cysteinyl-[protein]</text>
        <dbReference type="Rhea" id="RHEA:53428"/>
        <dbReference type="Rhea" id="RHEA-COMP:10131"/>
        <dbReference type="Rhea" id="RHEA-COMP:10132"/>
        <dbReference type="Rhea" id="RHEA-COMP:13555"/>
        <dbReference type="Rhea" id="RHEA-COMP:13556"/>
        <dbReference type="ChEBI" id="CHEBI:29950"/>
        <dbReference type="ChEBI" id="CHEBI:82612"/>
        <dbReference type="ChEBI" id="CHEBI:137386"/>
        <dbReference type="ChEBI" id="CHEBI:137387"/>
        <dbReference type="EC" id="2.1.1.63"/>
    </reaction>
</comment>
<dbReference type="NCBIfam" id="TIGR00589">
    <property type="entry name" value="ogt"/>
    <property type="match status" value="1"/>
</dbReference>
<protein>
    <recommendedName>
        <fullName evidence="9">Methylated-DNA--protein-cysteine methyltransferase</fullName>
        <ecNumber evidence="9">2.1.1.63</ecNumber>
    </recommendedName>
    <alternativeName>
        <fullName evidence="9">6-O-methylguanine-DNA methyltransferase</fullName>
        <shortName evidence="9">MGMT</shortName>
    </alternativeName>
    <alternativeName>
        <fullName evidence="9">O-6-methylguanine-DNA-alkyltransferase</fullName>
    </alternativeName>
</protein>
<evidence type="ECO:0000256" key="9">
    <source>
        <dbReference type="HAMAP-Rule" id="MF_00772"/>
    </source>
</evidence>
<dbReference type="InterPro" id="IPR036217">
    <property type="entry name" value="MethylDNA_cys_MeTrfase_DNAb"/>
</dbReference>
<comment type="function">
    <text evidence="9">Involved in the cellular defense against the biological effects of O6-methylguanine (O6-MeG) and O4-methylthymine (O4-MeT) in DNA. Repairs the methylated nucleobase in DNA by stoichiometrically transferring the methyl group to a cysteine residue in the enzyme. This is a suicide reaction: the enzyme is irreversibly inactivated.</text>
</comment>
<dbReference type="EMBL" id="FNRL01000038">
    <property type="protein sequence ID" value="SEB07908.1"/>
    <property type="molecule type" value="Genomic_DNA"/>
</dbReference>
<proteinExistence type="inferred from homology"/>
<organism evidence="12 13">
    <name type="scientific">Chitinophaga terrae</name>
    <name type="common">ex Kim and Jung 2007</name>
    <dbReference type="NCBI Taxonomy" id="408074"/>
    <lineage>
        <taxon>Bacteria</taxon>
        <taxon>Pseudomonadati</taxon>
        <taxon>Bacteroidota</taxon>
        <taxon>Chitinophagia</taxon>
        <taxon>Chitinophagales</taxon>
        <taxon>Chitinophagaceae</taxon>
        <taxon>Chitinophaga</taxon>
    </lineage>
</organism>
<evidence type="ECO:0000256" key="6">
    <source>
        <dbReference type="ARBA" id="ARBA00022763"/>
    </source>
</evidence>
<evidence type="ECO:0000256" key="3">
    <source>
        <dbReference type="ARBA" id="ARBA00022490"/>
    </source>
</evidence>
<feature type="domain" description="Methylated-DNA-[protein]-cysteine S-methyltransferase DNA binding" evidence="10">
    <location>
        <begin position="74"/>
        <end position="153"/>
    </location>
</feature>
<keyword evidence="5 9" id="KW-0808">Transferase</keyword>
<gene>
    <name evidence="12" type="ORF">SAMN05660909_05239</name>
</gene>
<dbReference type="Pfam" id="PF02870">
    <property type="entry name" value="Methyltransf_1N"/>
    <property type="match status" value="1"/>
</dbReference>
<feature type="active site" description="Nucleophile; methyl group acceptor" evidence="9">
    <location>
        <position position="125"/>
    </location>
</feature>
<comment type="catalytic activity">
    <reaction evidence="8 9">
        <text>a 6-O-methyl-2'-deoxyguanosine in DNA + L-cysteinyl-[protein] = S-methyl-L-cysteinyl-[protein] + a 2'-deoxyguanosine in DNA</text>
        <dbReference type="Rhea" id="RHEA:24000"/>
        <dbReference type="Rhea" id="RHEA-COMP:10131"/>
        <dbReference type="Rhea" id="RHEA-COMP:10132"/>
        <dbReference type="Rhea" id="RHEA-COMP:11367"/>
        <dbReference type="Rhea" id="RHEA-COMP:11368"/>
        <dbReference type="ChEBI" id="CHEBI:29950"/>
        <dbReference type="ChEBI" id="CHEBI:82612"/>
        <dbReference type="ChEBI" id="CHEBI:85445"/>
        <dbReference type="ChEBI" id="CHEBI:85448"/>
        <dbReference type="EC" id="2.1.1.63"/>
    </reaction>
</comment>
<reference evidence="13" key="1">
    <citation type="submission" date="2016-10" db="EMBL/GenBank/DDBJ databases">
        <authorList>
            <person name="Varghese N."/>
            <person name="Submissions S."/>
        </authorList>
    </citation>
    <scope>NUCLEOTIDE SEQUENCE [LARGE SCALE GENOMIC DNA]</scope>
    <source>
        <strain evidence="13">DSM 23920</strain>
    </source>
</reference>
<dbReference type="GO" id="GO:0032259">
    <property type="term" value="P:methylation"/>
    <property type="evidence" value="ECO:0007669"/>
    <property type="project" value="UniProtKB-KW"/>
</dbReference>
<dbReference type="OrthoDB" id="9802228at2"/>
<evidence type="ECO:0000259" key="11">
    <source>
        <dbReference type="Pfam" id="PF02870"/>
    </source>
</evidence>
<dbReference type="InterPro" id="IPR036388">
    <property type="entry name" value="WH-like_DNA-bd_sf"/>
</dbReference>
<dbReference type="Proteomes" id="UP000199656">
    <property type="component" value="Unassembled WGS sequence"/>
</dbReference>
<dbReference type="Gene3D" id="1.10.10.10">
    <property type="entry name" value="Winged helix-like DNA-binding domain superfamily/Winged helix DNA-binding domain"/>
    <property type="match status" value="1"/>
</dbReference>
<dbReference type="SUPFAM" id="SSF53155">
    <property type="entry name" value="Methylated DNA-protein cysteine methyltransferase domain"/>
    <property type="match status" value="1"/>
</dbReference>
<evidence type="ECO:0000256" key="2">
    <source>
        <dbReference type="ARBA" id="ARBA00008711"/>
    </source>
</evidence>
<keyword evidence="4 9" id="KW-0489">Methyltransferase</keyword>